<sequence>MGWTRPRAGHCHGPDSVRAGHGNCLDTATGRTLPDTATGQTRPRAGHGNGPDTATGWTRPQAGHGHGLDTATGWSLLWAGLCHGLDTTMGRTRLDTAGHPDGLNSSAGHRGPSPKLEESGSDGHEPAERHRSPPTASTPTRFLREKVFSSYGICLNPR</sequence>
<evidence type="ECO:0000313" key="2">
    <source>
        <dbReference type="EMBL" id="TRZ14948.1"/>
    </source>
</evidence>
<dbReference type="Proteomes" id="UP000796761">
    <property type="component" value="Unassembled WGS sequence"/>
</dbReference>
<keyword evidence="3" id="KW-1185">Reference proteome</keyword>
<proteinExistence type="predicted"/>
<protein>
    <submittedName>
        <fullName evidence="2">Uncharacterized protein</fullName>
    </submittedName>
</protein>
<feature type="region of interest" description="Disordered" evidence="1">
    <location>
        <begin position="1"/>
        <end position="66"/>
    </location>
</feature>
<name>A0A8K1GB93_9PASS</name>
<organism evidence="2 3">
    <name type="scientific">Zosterops borbonicus</name>
    <dbReference type="NCBI Taxonomy" id="364589"/>
    <lineage>
        <taxon>Eukaryota</taxon>
        <taxon>Metazoa</taxon>
        <taxon>Chordata</taxon>
        <taxon>Craniata</taxon>
        <taxon>Vertebrata</taxon>
        <taxon>Euteleostomi</taxon>
        <taxon>Archelosauria</taxon>
        <taxon>Archosauria</taxon>
        <taxon>Dinosauria</taxon>
        <taxon>Saurischia</taxon>
        <taxon>Theropoda</taxon>
        <taxon>Coelurosauria</taxon>
        <taxon>Aves</taxon>
        <taxon>Neognathae</taxon>
        <taxon>Neoaves</taxon>
        <taxon>Telluraves</taxon>
        <taxon>Australaves</taxon>
        <taxon>Passeriformes</taxon>
        <taxon>Sylvioidea</taxon>
        <taxon>Zosteropidae</taxon>
        <taxon>Zosterops</taxon>
    </lineage>
</organism>
<comment type="caution">
    <text evidence="2">The sequence shown here is derived from an EMBL/GenBank/DDBJ whole genome shotgun (WGS) entry which is preliminary data.</text>
</comment>
<feature type="region of interest" description="Disordered" evidence="1">
    <location>
        <begin position="90"/>
        <end position="142"/>
    </location>
</feature>
<evidence type="ECO:0000313" key="3">
    <source>
        <dbReference type="Proteomes" id="UP000796761"/>
    </source>
</evidence>
<feature type="compositionally biased region" description="Basic and acidic residues" evidence="1">
    <location>
        <begin position="115"/>
        <end position="131"/>
    </location>
</feature>
<evidence type="ECO:0000256" key="1">
    <source>
        <dbReference type="SAM" id="MobiDB-lite"/>
    </source>
</evidence>
<dbReference type="EMBL" id="SWJQ01000396">
    <property type="protein sequence ID" value="TRZ14948.1"/>
    <property type="molecule type" value="Genomic_DNA"/>
</dbReference>
<accession>A0A8K1GB93</accession>
<gene>
    <name evidence="2" type="ORF">HGM15179_012166</name>
</gene>
<reference evidence="2" key="1">
    <citation type="submission" date="2019-04" db="EMBL/GenBank/DDBJ databases">
        <title>Genome assembly of Zosterops borbonicus 15179.</title>
        <authorList>
            <person name="Leroy T."/>
            <person name="Anselmetti Y."/>
            <person name="Tilak M.-K."/>
            <person name="Nabholz B."/>
        </authorList>
    </citation>
    <scope>NUCLEOTIDE SEQUENCE</scope>
    <source>
        <strain evidence="2">HGM_15179</strain>
        <tissue evidence="2">Muscle</tissue>
    </source>
</reference>
<dbReference type="AlphaFoldDB" id="A0A8K1GB93"/>